<feature type="coiled-coil region" evidence="1">
    <location>
        <begin position="163"/>
        <end position="291"/>
    </location>
</feature>
<dbReference type="EMBL" id="FONN01000019">
    <property type="protein sequence ID" value="SFF22696.1"/>
    <property type="molecule type" value="Genomic_DNA"/>
</dbReference>
<reference evidence="3" key="1">
    <citation type="submission" date="2016-10" db="EMBL/GenBank/DDBJ databases">
        <authorList>
            <person name="Varghese N."/>
            <person name="Submissions S."/>
        </authorList>
    </citation>
    <scope>NUCLEOTIDE SEQUENCE [LARGE SCALE GENOMIC DNA]</scope>
    <source>
        <strain evidence="3">CGMCC 1.10223</strain>
    </source>
</reference>
<evidence type="ECO:0000256" key="1">
    <source>
        <dbReference type="SAM" id="Coils"/>
    </source>
</evidence>
<keyword evidence="1" id="KW-0175">Coiled coil</keyword>
<protein>
    <submittedName>
        <fullName evidence="2">Uncharacterized protein</fullName>
    </submittedName>
</protein>
<sequence length="394" mass="44317">MGKENGYSAVKSWFMTPEQQADHNARLRTKVDGPQIKRWKRSMTQEQYLQAVESGQSAADIMLKHFNNDRQEFAKQLKEWGIKKMAETKTGLTKDEYLRRRAAGEGRTQIFNTLAPMSKRNFNSILSEWGIREGDAEQRALEMLVPNAAASAEPQGLIAINAAREQEAESEALNRIQERAAEKDVEILTLQNQLQKEIDNNDELEAENLRFATQLTDAQAEIAILQQQKAELIEQVDTAARAMEYETAENAKMKTALESASDKAAEAGRKLKKMDEEQQILLATLEQAAEQAAIQENDIITLCMPILSVAIANVERARIYDAVGALSSDVEAADIDRERVMQELFDLLQRVVNFVTADLAELHPGQSVAEFVHDFFGYYNSRHIDNVTAQQEAV</sequence>
<name>A0A1I2H1K9_9BACL</name>
<dbReference type="AlphaFoldDB" id="A0A1I2H1K9"/>
<accession>A0A1I2H1K9</accession>
<gene>
    <name evidence="2" type="ORF">SAMN04487969_11938</name>
</gene>
<dbReference type="Proteomes" id="UP000183410">
    <property type="component" value="Unassembled WGS sequence"/>
</dbReference>
<evidence type="ECO:0000313" key="3">
    <source>
        <dbReference type="Proteomes" id="UP000183410"/>
    </source>
</evidence>
<keyword evidence="3" id="KW-1185">Reference proteome</keyword>
<dbReference type="RefSeq" id="WP_046233699.1">
    <property type="nucleotide sequence ID" value="NZ_FONN01000019.1"/>
</dbReference>
<evidence type="ECO:0000313" key="2">
    <source>
        <dbReference type="EMBL" id="SFF22696.1"/>
    </source>
</evidence>
<organism evidence="2 3">
    <name type="scientific">Paenibacillus algorifonticola</name>
    <dbReference type="NCBI Taxonomy" id="684063"/>
    <lineage>
        <taxon>Bacteria</taxon>
        <taxon>Bacillati</taxon>
        <taxon>Bacillota</taxon>
        <taxon>Bacilli</taxon>
        <taxon>Bacillales</taxon>
        <taxon>Paenibacillaceae</taxon>
        <taxon>Paenibacillus</taxon>
    </lineage>
</organism>
<dbReference type="OrthoDB" id="2630925at2"/>
<proteinExistence type="predicted"/>